<dbReference type="PANTHER" id="PTHR46692">
    <property type="entry name" value="INOSINE-URIDINE PREFERRING NUCLEOSIDE HYDROLASE FAMILY PROTEIN"/>
    <property type="match status" value="1"/>
</dbReference>
<proteinExistence type="inferred from homology"/>
<organism evidence="3 4">
    <name type="scientific">Asparagus officinalis</name>
    <name type="common">Garden asparagus</name>
    <dbReference type="NCBI Taxonomy" id="4686"/>
    <lineage>
        <taxon>Eukaryota</taxon>
        <taxon>Viridiplantae</taxon>
        <taxon>Streptophyta</taxon>
        <taxon>Embryophyta</taxon>
        <taxon>Tracheophyta</taxon>
        <taxon>Spermatophyta</taxon>
        <taxon>Magnoliopsida</taxon>
        <taxon>Liliopsida</taxon>
        <taxon>Asparagales</taxon>
        <taxon>Asparagaceae</taxon>
        <taxon>Asparagoideae</taxon>
        <taxon>Asparagus</taxon>
    </lineage>
</organism>
<reference evidence="4" key="1">
    <citation type="journal article" date="2017" name="Nat. Commun.">
        <title>The asparagus genome sheds light on the origin and evolution of a young Y chromosome.</title>
        <authorList>
            <person name="Harkess A."/>
            <person name="Zhou J."/>
            <person name="Xu C."/>
            <person name="Bowers J.E."/>
            <person name="Van der Hulst R."/>
            <person name="Ayyampalayam S."/>
            <person name="Mercati F."/>
            <person name="Riccardi P."/>
            <person name="McKain M.R."/>
            <person name="Kakrana A."/>
            <person name="Tang H."/>
            <person name="Ray J."/>
            <person name="Groenendijk J."/>
            <person name="Arikit S."/>
            <person name="Mathioni S.M."/>
            <person name="Nakano M."/>
            <person name="Shan H."/>
            <person name="Telgmann-Rauber A."/>
            <person name="Kanno A."/>
            <person name="Yue Z."/>
            <person name="Chen H."/>
            <person name="Li W."/>
            <person name="Chen Y."/>
            <person name="Xu X."/>
            <person name="Zhang Y."/>
            <person name="Luo S."/>
            <person name="Chen H."/>
            <person name="Gao J."/>
            <person name="Mao Z."/>
            <person name="Pires J.C."/>
            <person name="Luo M."/>
            <person name="Kudrna D."/>
            <person name="Wing R.A."/>
            <person name="Meyers B.C."/>
            <person name="Yi K."/>
            <person name="Kong H."/>
            <person name="Lavrijsen P."/>
            <person name="Sunseri F."/>
            <person name="Falavigna A."/>
            <person name="Ye Y."/>
            <person name="Leebens-Mack J.H."/>
            <person name="Chen G."/>
        </authorList>
    </citation>
    <scope>NUCLEOTIDE SEQUENCE [LARGE SCALE GENOMIC DNA]</scope>
    <source>
        <strain evidence="4">cv. DH0086</strain>
    </source>
</reference>
<dbReference type="Gramene" id="ONK68269">
    <property type="protein sequence ID" value="ONK68269"/>
    <property type="gene ID" value="A4U43_C05F9490"/>
</dbReference>
<feature type="domain" description="Inosine/uridine-preferring nucleoside hydrolase" evidence="2">
    <location>
        <begin position="408"/>
        <end position="737"/>
    </location>
</feature>
<sequence>MKAVTINANSWTDAGHAVNHVYDMLHMMDRDDIPVGVGGEGGISPDGKIGANVGGYLPIIEQGPRKYCPLHQPTAQEVMVDTISAGPTTVFLVGAHTNFALFLMTKPKLTKNIEHIYVMGGGVRSKDPTGCCPKNSSSYCVPEQCGDHGNVFTAYKSNPYAEFNMFGDPFAAYQVLHSGIPVTLVPLDATNTIPITKQFFNEFERRQDTYEAQYCFLSLKVFCNARFNDHCYTSYFMWDSFMAGVALSIMRNDNSQTGENEFAEMEYMNISVITSNKPYGVNDGSNPFFNGHAIPKFNLTKNGVHSGHVQTGIRDPFCFSKEMRKGICEDGYTKEVTGPEAVQVLVATKAKPNRDVKSKLDREFFISFLDVLNRPQQTGRFNFSTQFPYYYETLYKPDFTNRKMGKPVIFDMDMSAGDFISLMYLLKVPTEVIDIKGILINGNGWANPATIDIVYDVLHMMGRDDIPVGLGSVSALGTPDLGCKYVSAIPHGSGGYIDIDTLFGLARNLPRSPRRYTAENSDHPEQKQALALEVWQSISRADNLSEKITILTNGPLTNLANIILSDKNATNFIQKVYIVGGHIIDDRREDGNIFTFSSSKYAEFNMFLDPLSAKSIIESNLNVTLIPLSAQRKVISFPAILKLLPMQKTPESIFARRLLCFMHRLQRKNHLYRHMDIFLGEILGAVFLSDELNLNQTMQAKQITVAVNVTISGEINVDKRKGKSVNVLDSFDTEAYYRKFAKVLGCKQQSAVIGSFDEQRRKWSTRCNETTGKLPVKRFLPLEDFNL</sequence>
<comment type="similarity">
    <text evidence="1">Belongs to the IUNH family.</text>
</comment>
<name>A0A5P1EU66_ASPOF</name>
<dbReference type="EMBL" id="CM007385">
    <property type="protein sequence ID" value="ONK68269.1"/>
    <property type="molecule type" value="Genomic_DNA"/>
</dbReference>
<dbReference type="SUPFAM" id="SSF53590">
    <property type="entry name" value="Nucleoside hydrolase"/>
    <property type="match status" value="2"/>
</dbReference>
<accession>A0A5P1EU66</accession>
<dbReference type="PANTHER" id="PTHR46692:SF1">
    <property type="entry name" value="NUCLEOSIDE HYDROLASE 3-RELATED"/>
    <property type="match status" value="1"/>
</dbReference>
<dbReference type="InterPro" id="IPR036452">
    <property type="entry name" value="Ribo_hydro-like"/>
</dbReference>
<dbReference type="GO" id="GO:0016799">
    <property type="term" value="F:hydrolase activity, hydrolyzing N-glycosyl compounds"/>
    <property type="evidence" value="ECO:0007669"/>
    <property type="project" value="InterPro"/>
</dbReference>
<evidence type="ECO:0000313" key="3">
    <source>
        <dbReference type="EMBL" id="ONK68269.1"/>
    </source>
</evidence>
<dbReference type="OMA" id="FYTNYFM"/>
<feature type="domain" description="Inosine/uridine-preferring nucleoside hydrolase" evidence="2">
    <location>
        <begin position="3"/>
        <end position="275"/>
    </location>
</feature>
<dbReference type="Proteomes" id="UP000243459">
    <property type="component" value="Chromosome 5"/>
</dbReference>
<gene>
    <name evidence="3" type="ORF">A4U43_C05F9490</name>
</gene>
<dbReference type="Gene3D" id="3.90.245.10">
    <property type="entry name" value="Ribonucleoside hydrolase-like"/>
    <property type="match status" value="2"/>
</dbReference>
<evidence type="ECO:0000256" key="1">
    <source>
        <dbReference type="ARBA" id="ARBA00009176"/>
    </source>
</evidence>
<dbReference type="InterPro" id="IPR001910">
    <property type="entry name" value="Inosine/uridine_hydrolase_dom"/>
</dbReference>
<protein>
    <recommendedName>
        <fullName evidence="2">Inosine/uridine-preferring nucleoside hydrolase domain-containing protein</fullName>
    </recommendedName>
</protein>
<dbReference type="Pfam" id="PF01156">
    <property type="entry name" value="IU_nuc_hydro"/>
    <property type="match status" value="2"/>
</dbReference>
<keyword evidence="4" id="KW-1185">Reference proteome</keyword>
<evidence type="ECO:0000313" key="4">
    <source>
        <dbReference type="Proteomes" id="UP000243459"/>
    </source>
</evidence>
<evidence type="ECO:0000259" key="2">
    <source>
        <dbReference type="Pfam" id="PF01156"/>
    </source>
</evidence>
<dbReference type="AlphaFoldDB" id="A0A5P1EU66"/>